<keyword evidence="10" id="KW-1185">Reference proteome</keyword>
<proteinExistence type="inferred from homology"/>
<evidence type="ECO:0000256" key="1">
    <source>
        <dbReference type="ARBA" id="ARBA00004141"/>
    </source>
</evidence>
<evidence type="ECO:0000256" key="5">
    <source>
        <dbReference type="ARBA" id="ARBA00022989"/>
    </source>
</evidence>
<evidence type="ECO:0000256" key="7">
    <source>
        <dbReference type="SAM" id="Phobius"/>
    </source>
</evidence>
<comment type="caution">
    <text evidence="9">The sequence shown here is derived from an EMBL/GenBank/DDBJ whole genome shotgun (WGS) entry which is preliminary data.</text>
</comment>
<dbReference type="Pfam" id="PF13727">
    <property type="entry name" value="CoA_binding_3"/>
    <property type="match status" value="1"/>
</dbReference>
<organism evidence="9 10">
    <name type="scientific">Nocardioides fonticola</name>
    <dbReference type="NCBI Taxonomy" id="450363"/>
    <lineage>
        <taxon>Bacteria</taxon>
        <taxon>Bacillati</taxon>
        <taxon>Actinomycetota</taxon>
        <taxon>Actinomycetes</taxon>
        <taxon>Propionibacteriales</taxon>
        <taxon>Nocardioidaceae</taxon>
        <taxon>Nocardioides</taxon>
    </lineage>
</organism>
<dbReference type="Pfam" id="PF02397">
    <property type="entry name" value="Bac_transf"/>
    <property type="match status" value="1"/>
</dbReference>
<dbReference type="PANTHER" id="PTHR30576:SF10">
    <property type="entry name" value="SLL5057 PROTEIN"/>
    <property type="match status" value="1"/>
</dbReference>
<evidence type="ECO:0000256" key="6">
    <source>
        <dbReference type="ARBA" id="ARBA00023136"/>
    </source>
</evidence>
<dbReference type="Gene3D" id="3.40.50.720">
    <property type="entry name" value="NAD(P)-binding Rossmann-like Domain"/>
    <property type="match status" value="1"/>
</dbReference>
<feature type="transmembrane region" description="Helical" evidence="7">
    <location>
        <begin position="62"/>
        <end position="81"/>
    </location>
</feature>
<keyword evidence="3 9" id="KW-0808">Transferase</keyword>
<name>A0ABP7XAT4_9ACTN</name>
<dbReference type="PANTHER" id="PTHR30576">
    <property type="entry name" value="COLANIC BIOSYNTHESIS UDP-GLUCOSE LIPID CARRIER TRANSFERASE"/>
    <property type="match status" value="1"/>
</dbReference>
<feature type="transmembrane region" description="Helical" evidence="7">
    <location>
        <begin position="295"/>
        <end position="317"/>
    </location>
</feature>
<comment type="subcellular location">
    <subcellularLocation>
        <location evidence="1">Membrane</location>
        <topology evidence="1">Multi-pass membrane protein</topology>
    </subcellularLocation>
</comment>
<accession>A0ABP7XAT4</accession>
<dbReference type="InterPro" id="IPR017475">
    <property type="entry name" value="EPS_sugar_tfrase"/>
</dbReference>
<protein>
    <submittedName>
        <fullName evidence="9">Sugar transferase</fullName>
    </submittedName>
</protein>
<dbReference type="GO" id="GO:0016740">
    <property type="term" value="F:transferase activity"/>
    <property type="evidence" value="ECO:0007669"/>
    <property type="project" value="UniProtKB-KW"/>
</dbReference>
<feature type="transmembrane region" description="Helical" evidence="7">
    <location>
        <begin position="125"/>
        <end position="144"/>
    </location>
</feature>
<dbReference type="NCBIfam" id="TIGR03025">
    <property type="entry name" value="EPS_sugtrans"/>
    <property type="match status" value="1"/>
</dbReference>
<sequence>MTTFAERTMRLVRTRAASRALRYLPATAVLVDTLMILAAVVIGVIARAQLTVFDDKVNTIDSVVYVAPPALFGWLAVIYFMRGYRENVFGAGTDEFKRVLNASLYTAALVGVGCYLAKFPLSRGFFVINFVIGTLLLLLGRLALRRAVHVARRYGSLRERVLIVGASSHVDELAGVLARENWLGYDVVGALTPGGVGEVATDSGIPVLGGTDEIITAVASDVADIVFFAEGAIETGEQMRRVVWELEQHHVKLVVAPSVTDISAQRIRVRPVGGLPLMHISPPTARDASSIGKRAFDLVGSLFLIVAFAPLLAIIALNIKLADRGPVLFKQIRTGRDGEEFPCFKFRTMVVDAEARLAALKDELGFDGGLFKMKDDPRITKPGQWLRRLSLDELPQLFNVVRGEMSLVGPRPPLPSEVAEYDGDTTRRLHVRPGMTGLWQVSGRSDLSYEEAVRLDLYYVDNWSMVQDLSILAKTVTAVFSSRGAY</sequence>
<evidence type="ECO:0000313" key="10">
    <source>
        <dbReference type="Proteomes" id="UP001501495"/>
    </source>
</evidence>
<feature type="transmembrane region" description="Helical" evidence="7">
    <location>
        <begin position="102"/>
        <end position="119"/>
    </location>
</feature>
<dbReference type="InterPro" id="IPR003362">
    <property type="entry name" value="Bact_transf"/>
</dbReference>
<keyword evidence="4 7" id="KW-0812">Transmembrane</keyword>
<feature type="transmembrane region" description="Helical" evidence="7">
    <location>
        <begin position="21"/>
        <end position="50"/>
    </location>
</feature>
<keyword evidence="6 7" id="KW-0472">Membrane</keyword>
<keyword evidence="5 7" id="KW-1133">Transmembrane helix</keyword>
<feature type="domain" description="Bacterial sugar transferase" evidence="8">
    <location>
        <begin position="293"/>
        <end position="480"/>
    </location>
</feature>
<reference evidence="10" key="1">
    <citation type="journal article" date="2019" name="Int. J. Syst. Evol. Microbiol.">
        <title>The Global Catalogue of Microorganisms (GCM) 10K type strain sequencing project: providing services to taxonomists for standard genome sequencing and annotation.</title>
        <authorList>
            <consortium name="The Broad Institute Genomics Platform"/>
            <consortium name="The Broad Institute Genome Sequencing Center for Infectious Disease"/>
            <person name="Wu L."/>
            <person name="Ma J."/>
        </authorList>
    </citation>
    <scope>NUCLEOTIDE SEQUENCE [LARGE SCALE GENOMIC DNA]</scope>
    <source>
        <strain evidence="10">JCM 16703</strain>
    </source>
</reference>
<evidence type="ECO:0000256" key="2">
    <source>
        <dbReference type="ARBA" id="ARBA00006464"/>
    </source>
</evidence>
<evidence type="ECO:0000256" key="3">
    <source>
        <dbReference type="ARBA" id="ARBA00022679"/>
    </source>
</evidence>
<dbReference type="Proteomes" id="UP001501495">
    <property type="component" value="Unassembled WGS sequence"/>
</dbReference>
<evidence type="ECO:0000259" key="8">
    <source>
        <dbReference type="Pfam" id="PF02397"/>
    </source>
</evidence>
<evidence type="ECO:0000313" key="9">
    <source>
        <dbReference type="EMBL" id="GAA4109755.1"/>
    </source>
</evidence>
<evidence type="ECO:0000256" key="4">
    <source>
        <dbReference type="ARBA" id="ARBA00022692"/>
    </source>
</evidence>
<comment type="similarity">
    <text evidence="2">Belongs to the bacterial sugar transferase family.</text>
</comment>
<gene>
    <name evidence="9" type="ORF">GCM10022215_04360</name>
</gene>
<dbReference type="EMBL" id="BAAAZH010000003">
    <property type="protein sequence ID" value="GAA4109755.1"/>
    <property type="molecule type" value="Genomic_DNA"/>
</dbReference>
<dbReference type="RefSeq" id="WP_344731563.1">
    <property type="nucleotide sequence ID" value="NZ_BAAAZH010000003.1"/>
</dbReference>